<evidence type="ECO:0000313" key="2">
    <source>
        <dbReference type="EMBL" id="MFC0627564.1"/>
    </source>
</evidence>
<accession>A0ABV6QSF0</accession>
<comment type="caution">
    <text evidence="2">The sequence shown here is derived from an EMBL/GenBank/DDBJ whole genome shotgun (WGS) entry which is preliminary data.</text>
</comment>
<evidence type="ECO:0000313" key="3">
    <source>
        <dbReference type="Proteomes" id="UP001589890"/>
    </source>
</evidence>
<feature type="region of interest" description="Disordered" evidence="1">
    <location>
        <begin position="1"/>
        <end position="32"/>
    </location>
</feature>
<gene>
    <name evidence="2" type="ORF">ACFFGN_26060</name>
</gene>
<name>A0ABV6QSF0_9ACTN</name>
<feature type="region of interest" description="Disordered" evidence="1">
    <location>
        <begin position="60"/>
        <end position="82"/>
    </location>
</feature>
<organism evidence="2 3">
    <name type="scientific">Kribbella deserti</name>
    <dbReference type="NCBI Taxonomy" id="1926257"/>
    <lineage>
        <taxon>Bacteria</taxon>
        <taxon>Bacillati</taxon>
        <taxon>Actinomycetota</taxon>
        <taxon>Actinomycetes</taxon>
        <taxon>Propionibacteriales</taxon>
        <taxon>Kribbellaceae</taxon>
        <taxon>Kribbella</taxon>
    </lineage>
</organism>
<dbReference type="EMBL" id="JBHLTC010000035">
    <property type="protein sequence ID" value="MFC0627564.1"/>
    <property type="molecule type" value="Genomic_DNA"/>
</dbReference>
<keyword evidence="3" id="KW-1185">Reference proteome</keyword>
<evidence type="ECO:0000256" key="1">
    <source>
        <dbReference type="SAM" id="MobiDB-lite"/>
    </source>
</evidence>
<reference evidence="2 3" key="1">
    <citation type="submission" date="2024-09" db="EMBL/GenBank/DDBJ databases">
        <authorList>
            <person name="Sun Q."/>
            <person name="Mori K."/>
        </authorList>
    </citation>
    <scope>NUCLEOTIDE SEQUENCE [LARGE SCALE GENOMIC DNA]</scope>
    <source>
        <strain evidence="2 3">CGMCC 1.15906</strain>
    </source>
</reference>
<sequence>MTTGSNARGAREADRVRERQAEAQAGTAEVEERTATLGKILAGSLRKPVRIPFAALRRQPALRPFEPGPDEQPEEPPRWADYAVPEPSGWRRLLRAKEIEARRNAAHARFAADEAAYHRREKERAFRVRQRRNRHAVEMAVLRRRAEAENARIDELEVGYRVGQPDAVREYAGLVLSHRRLPAGVPAKVDVRYQPESSRLSVVFDLPGPGVIPAIAGYRYVRTRDTIEERVRPLKDRKQLYADLVAQLVLVRLHDAFATCSGDLVTEVAVAALVPIRDRTTGWPARPCLASVVATRTRFSELPLANLDPGEALEQLGARLSPRPFDLYPTRPFFDPERVRHHH</sequence>
<dbReference type="Proteomes" id="UP001589890">
    <property type="component" value="Unassembled WGS sequence"/>
</dbReference>
<dbReference type="RefSeq" id="WP_380052489.1">
    <property type="nucleotide sequence ID" value="NZ_JBHLTC010000035.1"/>
</dbReference>
<proteinExistence type="predicted"/>
<evidence type="ECO:0008006" key="4">
    <source>
        <dbReference type="Google" id="ProtNLM"/>
    </source>
</evidence>
<protein>
    <recommendedName>
        <fullName evidence="4">Restriction system protein</fullName>
    </recommendedName>
</protein>
<feature type="compositionally biased region" description="Basic and acidic residues" evidence="1">
    <location>
        <begin position="9"/>
        <end position="21"/>
    </location>
</feature>